<comment type="caution">
    <text evidence="10">The sequence shown here is derived from an EMBL/GenBank/DDBJ whole genome shotgun (WGS) entry which is preliminary data.</text>
</comment>
<dbReference type="Proteomes" id="UP000276260">
    <property type="component" value="Unassembled WGS sequence"/>
</dbReference>
<dbReference type="Pfam" id="PF11734">
    <property type="entry name" value="TilS_C"/>
    <property type="match status" value="1"/>
</dbReference>
<comment type="similarity">
    <text evidence="8">Belongs to the tRNA(Ile)-lysidine synthase family.</text>
</comment>
<dbReference type="Pfam" id="PF01171">
    <property type="entry name" value="ATP_bind_3"/>
    <property type="match status" value="1"/>
</dbReference>
<organism evidence="10 11">
    <name type="scientific">Rheinheimera mesophila</name>
    <dbReference type="NCBI Taxonomy" id="1547515"/>
    <lineage>
        <taxon>Bacteria</taxon>
        <taxon>Pseudomonadati</taxon>
        <taxon>Pseudomonadota</taxon>
        <taxon>Gammaproteobacteria</taxon>
        <taxon>Chromatiales</taxon>
        <taxon>Chromatiaceae</taxon>
        <taxon>Rheinheimera</taxon>
    </lineage>
</organism>
<comment type="subcellular location">
    <subcellularLocation>
        <location evidence="1 8">Cytoplasm</location>
    </subcellularLocation>
</comment>
<evidence type="ECO:0000259" key="9">
    <source>
        <dbReference type="SMART" id="SM00977"/>
    </source>
</evidence>
<keyword evidence="4 8" id="KW-0819">tRNA processing</keyword>
<dbReference type="InterPro" id="IPR012795">
    <property type="entry name" value="tRNA_Ile_lys_synt_N"/>
</dbReference>
<dbReference type="HAMAP" id="MF_01161">
    <property type="entry name" value="tRNA_Ile_lys_synt"/>
    <property type="match status" value="1"/>
</dbReference>
<evidence type="ECO:0000256" key="3">
    <source>
        <dbReference type="ARBA" id="ARBA00022598"/>
    </source>
</evidence>
<dbReference type="Gene3D" id="3.40.50.620">
    <property type="entry name" value="HUPs"/>
    <property type="match status" value="1"/>
</dbReference>
<dbReference type="InterPro" id="IPR014729">
    <property type="entry name" value="Rossmann-like_a/b/a_fold"/>
</dbReference>
<dbReference type="RefSeq" id="WP_046519541.1">
    <property type="nucleotide sequence ID" value="NZ_LAVS01000013.1"/>
</dbReference>
<evidence type="ECO:0000313" key="10">
    <source>
        <dbReference type="EMBL" id="RRJ23345.1"/>
    </source>
</evidence>
<dbReference type="AlphaFoldDB" id="A0A3P3QQN3"/>
<dbReference type="InterPro" id="IPR012094">
    <property type="entry name" value="tRNA_Ile_lys_synt"/>
</dbReference>
<dbReference type="Pfam" id="PF09179">
    <property type="entry name" value="TilS"/>
    <property type="match status" value="1"/>
</dbReference>
<dbReference type="SUPFAM" id="SSF56037">
    <property type="entry name" value="PheT/TilS domain"/>
    <property type="match status" value="1"/>
</dbReference>
<keyword evidence="3 8" id="KW-0436">Ligase</keyword>
<evidence type="ECO:0000256" key="5">
    <source>
        <dbReference type="ARBA" id="ARBA00022741"/>
    </source>
</evidence>
<dbReference type="PANTHER" id="PTHR43033:SF1">
    <property type="entry name" value="TRNA(ILE)-LYSIDINE SYNTHASE-RELATED"/>
    <property type="match status" value="1"/>
</dbReference>
<dbReference type="GO" id="GO:0005737">
    <property type="term" value="C:cytoplasm"/>
    <property type="evidence" value="ECO:0007669"/>
    <property type="project" value="UniProtKB-SubCell"/>
</dbReference>
<comment type="catalytic activity">
    <reaction evidence="7 8">
        <text>cytidine(34) in tRNA(Ile2) + L-lysine + ATP = lysidine(34) in tRNA(Ile2) + AMP + diphosphate + H(+)</text>
        <dbReference type="Rhea" id="RHEA:43744"/>
        <dbReference type="Rhea" id="RHEA-COMP:10625"/>
        <dbReference type="Rhea" id="RHEA-COMP:10670"/>
        <dbReference type="ChEBI" id="CHEBI:15378"/>
        <dbReference type="ChEBI" id="CHEBI:30616"/>
        <dbReference type="ChEBI" id="CHEBI:32551"/>
        <dbReference type="ChEBI" id="CHEBI:33019"/>
        <dbReference type="ChEBI" id="CHEBI:82748"/>
        <dbReference type="ChEBI" id="CHEBI:83665"/>
        <dbReference type="ChEBI" id="CHEBI:456215"/>
        <dbReference type="EC" id="6.3.4.19"/>
    </reaction>
</comment>
<keyword evidence="5 8" id="KW-0547">Nucleotide-binding</keyword>
<dbReference type="InterPro" id="IPR012796">
    <property type="entry name" value="Lysidine-tRNA-synth_C"/>
</dbReference>
<comment type="domain">
    <text evidence="8">The N-terminal region contains the highly conserved SGGXDS motif, predicted to be a P-loop motif involved in ATP binding.</text>
</comment>
<evidence type="ECO:0000256" key="4">
    <source>
        <dbReference type="ARBA" id="ARBA00022694"/>
    </source>
</evidence>
<feature type="binding site" evidence="8">
    <location>
        <begin position="27"/>
        <end position="32"/>
    </location>
    <ligand>
        <name>ATP</name>
        <dbReference type="ChEBI" id="CHEBI:30616"/>
    </ligand>
</feature>
<dbReference type="OrthoDB" id="9807403at2"/>
<dbReference type="GO" id="GO:0032267">
    <property type="term" value="F:tRNA(Ile)-lysidine synthase activity"/>
    <property type="evidence" value="ECO:0007669"/>
    <property type="project" value="UniProtKB-EC"/>
</dbReference>
<proteinExistence type="inferred from homology"/>
<dbReference type="InterPro" id="IPR015262">
    <property type="entry name" value="tRNA_Ile_lys_synt_subst-bd"/>
</dbReference>
<dbReference type="GO" id="GO:0005524">
    <property type="term" value="F:ATP binding"/>
    <property type="evidence" value="ECO:0007669"/>
    <property type="project" value="UniProtKB-UniRule"/>
</dbReference>
<keyword evidence="11" id="KW-1185">Reference proteome</keyword>
<evidence type="ECO:0000256" key="2">
    <source>
        <dbReference type="ARBA" id="ARBA00022490"/>
    </source>
</evidence>
<feature type="domain" description="Lysidine-tRNA(Ile) synthetase C-terminal" evidence="9">
    <location>
        <begin position="359"/>
        <end position="428"/>
    </location>
</feature>
<accession>A0A3P3QQN3</accession>
<dbReference type="GO" id="GO:0006400">
    <property type="term" value="P:tRNA modification"/>
    <property type="evidence" value="ECO:0007669"/>
    <property type="project" value="UniProtKB-UniRule"/>
</dbReference>
<protein>
    <recommendedName>
        <fullName evidence="8">tRNA(Ile)-lysidine synthase</fullName>
        <ecNumber evidence="8">6.3.4.19</ecNumber>
    </recommendedName>
    <alternativeName>
        <fullName evidence="8">tRNA(Ile)-2-lysyl-cytidine synthase</fullName>
    </alternativeName>
    <alternativeName>
        <fullName evidence="8">tRNA(Ile)-lysidine synthetase</fullName>
    </alternativeName>
</protein>
<name>A0A3P3QQN3_9GAMM</name>
<evidence type="ECO:0000313" key="11">
    <source>
        <dbReference type="Proteomes" id="UP000276260"/>
    </source>
</evidence>
<dbReference type="CDD" id="cd01992">
    <property type="entry name" value="TilS_N"/>
    <property type="match status" value="1"/>
</dbReference>
<sequence>MKSSELLAPLRLNIQQLGLNQLVLGLSGGLDSMVLLQLCHQLTQSCAIKLKAVYIHHGLSANADQWAEFCRLQCQQRSIAFEMQKVQLKPNANIEAQARAARYSALAAFVTTPQTALLTAHHADDQLETLLLALKRGAGPAGLSGIAAVQPFATGWLVRPLLDFSREQLEAFAQQQQLNWIEDESNNDSRFDRNFLRLQVIPILQQRWPAFRQNALRSVAHIQQQQQFVETQLDRLLPTVMHGAELDLTLLTAQDLTTQKLLVRRWLALNALNPSTDWLKRFFNELIAAKADAQPVLELDGYQIRRFADKAYVTQITEVPQAGVFIELAPDQQLTTAVGQFLLNRENKGTPLGLTDDPVYLVFGLFSLPFKPSGARQSKELKQWLKLWAIPPWQRGHLPVLVQNNQVVAVLGLASNATPEQATDFVDWQHS</sequence>
<dbReference type="SUPFAM" id="SSF82829">
    <property type="entry name" value="MesJ substrate recognition domain-like"/>
    <property type="match status" value="1"/>
</dbReference>
<dbReference type="NCBIfam" id="TIGR02432">
    <property type="entry name" value="lysidine_TilS_N"/>
    <property type="match status" value="1"/>
</dbReference>
<gene>
    <name evidence="8 10" type="primary">tilS</name>
    <name evidence="10" type="ORF">EIK76_04535</name>
</gene>
<dbReference type="Gene3D" id="1.20.59.20">
    <property type="match status" value="1"/>
</dbReference>
<evidence type="ECO:0000256" key="8">
    <source>
        <dbReference type="HAMAP-Rule" id="MF_01161"/>
    </source>
</evidence>
<dbReference type="PANTHER" id="PTHR43033">
    <property type="entry name" value="TRNA(ILE)-LYSIDINE SYNTHASE-RELATED"/>
    <property type="match status" value="1"/>
</dbReference>
<dbReference type="NCBIfam" id="TIGR02433">
    <property type="entry name" value="lysidine_TilS_C"/>
    <property type="match status" value="1"/>
</dbReference>
<dbReference type="InterPro" id="IPR011063">
    <property type="entry name" value="TilS/TtcA_N"/>
</dbReference>
<keyword evidence="6 8" id="KW-0067">ATP-binding</keyword>
<evidence type="ECO:0000256" key="7">
    <source>
        <dbReference type="ARBA" id="ARBA00048539"/>
    </source>
</evidence>
<comment type="function">
    <text evidence="8">Ligates lysine onto the cytidine present at position 34 of the AUA codon-specific tRNA(Ile) that contains the anticodon CAU, in an ATP-dependent manner. Cytidine is converted to lysidine, thus changing the amino acid specificity of the tRNA from methionine to isoleucine.</text>
</comment>
<reference evidence="10 11" key="1">
    <citation type="submission" date="2018-11" db="EMBL/GenBank/DDBJ databases">
        <title>Draft genome analysis of Rheinheimera mesophila isolated from an industrial waste site.</title>
        <authorList>
            <person name="Yu Q."/>
            <person name="Qi Y."/>
            <person name="Zhang H."/>
            <person name="Lu Y."/>
            <person name="Pu J."/>
        </authorList>
    </citation>
    <scope>NUCLEOTIDE SEQUENCE [LARGE SCALE GENOMIC DNA]</scope>
    <source>
        <strain evidence="10 11">IITR13</strain>
    </source>
</reference>
<dbReference type="SMART" id="SM00977">
    <property type="entry name" value="TilS_C"/>
    <property type="match status" value="1"/>
</dbReference>
<dbReference type="EC" id="6.3.4.19" evidence="8"/>
<evidence type="ECO:0000256" key="1">
    <source>
        <dbReference type="ARBA" id="ARBA00004496"/>
    </source>
</evidence>
<keyword evidence="2 8" id="KW-0963">Cytoplasm</keyword>
<evidence type="ECO:0000256" key="6">
    <source>
        <dbReference type="ARBA" id="ARBA00022840"/>
    </source>
</evidence>
<dbReference type="SUPFAM" id="SSF52402">
    <property type="entry name" value="Adenine nucleotide alpha hydrolases-like"/>
    <property type="match status" value="1"/>
</dbReference>
<dbReference type="EMBL" id="RRCF01000001">
    <property type="protein sequence ID" value="RRJ23345.1"/>
    <property type="molecule type" value="Genomic_DNA"/>
</dbReference>